<feature type="signal peptide" evidence="1">
    <location>
        <begin position="1"/>
        <end position="21"/>
    </location>
</feature>
<comment type="caution">
    <text evidence="2">The sequence shown here is derived from an EMBL/GenBank/DDBJ whole genome shotgun (WGS) entry which is preliminary data.</text>
</comment>
<evidence type="ECO:0008006" key="4">
    <source>
        <dbReference type="Google" id="ProtNLM"/>
    </source>
</evidence>
<keyword evidence="3" id="KW-1185">Reference proteome</keyword>
<feature type="chain" id="PRO_5046772660" description="WD40 repeat domain-containing protein" evidence="1">
    <location>
        <begin position="22"/>
        <end position="375"/>
    </location>
</feature>
<dbReference type="RefSeq" id="WP_238183186.1">
    <property type="nucleotide sequence ID" value="NZ_BPRB01000144.1"/>
</dbReference>
<proteinExistence type="predicted"/>
<protein>
    <recommendedName>
        <fullName evidence="4">WD40 repeat domain-containing protein</fullName>
    </recommendedName>
</protein>
<evidence type="ECO:0000256" key="1">
    <source>
        <dbReference type="SAM" id="SignalP"/>
    </source>
</evidence>
<reference evidence="2" key="1">
    <citation type="journal article" date="2021" name="Front. Microbiol.">
        <title>Comprehensive Comparative Genomics and Phenotyping of Methylobacterium Species.</title>
        <authorList>
            <person name="Alessa O."/>
            <person name="Ogura Y."/>
            <person name="Fujitani Y."/>
            <person name="Takami H."/>
            <person name="Hayashi T."/>
            <person name="Sahin N."/>
            <person name="Tani A."/>
        </authorList>
    </citation>
    <scope>NUCLEOTIDE SEQUENCE</scope>
    <source>
        <strain evidence="2">DSM 23632</strain>
    </source>
</reference>
<dbReference type="EMBL" id="BPRB01000144">
    <property type="protein sequence ID" value="GJE60571.1"/>
    <property type="molecule type" value="Genomic_DNA"/>
</dbReference>
<evidence type="ECO:0000313" key="3">
    <source>
        <dbReference type="Proteomes" id="UP001055057"/>
    </source>
</evidence>
<accession>A0ABQ4TZD4</accession>
<evidence type="ECO:0000313" key="2">
    <source>
        <dbReference type="EMBL" id="GJE60571.1"/>
    </source>
</evidence>
<sequence>MCEWKAPLLLGLLLTATPAAAAAEPAFVLLDLPFKVAHMRGPRSEVAVSVATSGLLATAGRKSSVPNPADGDEESAPIVVVWGEGGGAALALVDGAIRTTLIGAEAIEGLSASETPRGALPGSRRALAGPLSAYLTGATRAAGGLPGAAGLTIRERRPMAVSTDPKPVPISTITVPAGAEAVFASFRPRALRLSGRPVFAAATLNGAAASGFVLVGRQGEGPEAGWSVVARTPPQEGTPARIAGIADFTGAGAPQVALVKGAAGAGTLQLWSLGTGSPTLSGEAAGYLGGPGDADLAATVEPERGGLPDLALPSADGQALAVVAMKGGLHDRLRVPLPAPAATGVASLGAGGGARVLVGLADGRVAVVSLDGAKP</sequence>
<reference evidence="2" key="2">
    <citation type="submission" date="2021-08" db="EMBL/GenBank/DDBJ databases">
        <authorList>
            <person name="Tani A."/>
            <person name="Ola A."/>
            <person name="Ogura Y."/>
            <person name="Katsura K."/>
            <person name="Hayashi T."/>
        </authorList>
    </citation>
    <scope>NUCLEOTIDE SEQUENCE</scope>
    <source>
        <strain evidence="2">DSM 23632</strain>
    </source>
</reference>
<keyword evidence="1" id="KW-0732">Signal</keyword>
<organism evidence="2 3">
    <name type="scientific">Methylobacterium trifolii</name>
    <dbReference type="NCBI Taxonomy" id="1003092"/>
    <lineage>
        <taxon>Bacteria</taxon>
        <taxon>Pseudomonadati</taxon>
        <taxon>Pseudomonadota</taxon>
        <taxon>Alphaproteobacteria</taxon>
        <taxon>Hyphomicrobiales</taxon>
        <taxon>Methylobacteriaceae</taxon>
        <taxon>Methylobacterium</taxon>
    </lineage>
</organism>
<dbReference type="Proteomes" id="UP001055057">
    <property type="component" value="Unassembled WGS sequence"/>
</dbReference>
<name>A0ABQ4TZD4_9HYPH</name>
<gene>
    <name evidence="2" type="ORF">MPOCJGCO_2684</name>
</gene>